<dbReference type="Proteomes" id="UP000282876">
    <property type="component" value="Unassembled WGS sequence"/>
</dbReference>
<feature type="region of interest" description="Disordered" evidence="6">
    <location>
        <begin position="1"/>
        <end position="29"/>
    </location>
</feature>
<accession>A0A437AJM0</accession>
<keyword evidence="3" id="KW-0067">ATP-binding</keyword>
<keyword evidence="4" id="KW-0408">Iron</keyword>
<evidence type="ECO:0000256" key="1">
    <source>
        <dbReference type="ARBA" id="ARBA00022723"/>
    </source>
</evidence>
<keyword evidence="1" id="KW-0479">Metal-binding</keyword>
<evidence type="ECO:0000256" key="2">
    <source>
        <dbReference type="ARBA" id="ARBA00022741"/>
    </source>
</evidence>
<dbReference type="PANTHER" id="PTHR23264:SF19">
    <property type="entry name" value="CYTOSOLIC FE-S CLUSTER ASSEMBLY FACTOR NUBP2"/>
    <property type="match status" value="1"/>
</dbReference>
<feature type="compositionally biased region" description="Polar residues" evidence="6">
    <location>
        <begin position="16"/>
        <end position="29"/>
    </location>
</feature>
<dbReference type="GO" id="GO:0046872">
    <property type="term" value="F:metal ion binding"/>
    <property type="evidence" value="ECO:0007669"/>
    <property type="project" value="UniProtKB-KW"/>
</dbReference>
<comment type="caution">
    <text evidence="7">The sequence shown here is derived from an EMBL/GenBank/DDBJ whole genome shotgun (WGS) entry which is preliminary data.</text>
</comment>
<dbReference type="GO" id="GO:0051536">
    <property type="term" value="F:iron-sulfur cluster binding"/>
    <property type="evidence" value="ECO:0007669"/>
    <property type="project" value="UniProtKB-KW"/>
</dbReference>
<name>A0A437AJM0_9MICR</name>
<evidence type="ECO:0000256" key="5">
    <source>
        <dbReference type="ARBA" id="ARBA00023014"/>
    </source>
</evidence>
<dbReference type="GO" id="GO:0016226">
    <property type="term" value="P:iron-sulfur cluster assembly"/>
    <property type="evidence" value="ECO:0007669"/>
    <property type="project" value="InterPro"/>
</dbReference>
<keyword evidence="5" id="KW-0411">Iron-sulfur</keyword>
<evidence type="ECO:0000256" key="3">
    <source>
        <dbReference type="ARBA" id="ARBA00022840"/>
    </source>
</evidence>
<dbReference type="STRING" id="291195.A0A437AJM0"/>
<evidence type="ECO:0000256" key="6">
    <source>
        <dbReference type="SAM" id="MobiDB-lite"/>
    </source>
</evidence>
<dbReference type="InterPro" id="IPR019591">
    <property type="entry name" value="Mrp/NBP35_ATP-bd"/>
</dbReference>
<evidence type="ECO:0000256" key="4">
    <source>
        <dbReference type="ARBA" id="ARBA00023004"/>
    </source>
</evidence>
<sequence length="312" mass="35034">MSKCPGMSSKEAGKSSACTGCPNQSTCSTKVEDPSIEIIKHKFANHKKIAIMSGKGGVGKSTVSKTFSQFLSKKHSVCLIDLDITGPSTPILVNSNSLGIINQISDQFYSFVPLFDFKETFLENDFELANVLIFDTPPNVTQSHLDIVKYLNLDGVIIVTQPHFLSFNDCKRMIDFCKKAKFRILGVIVNMDGFVCECGTINDSIEDGKYFCEQNNVKYLGSIKLKKEIAMKCDKGNDLEIEEYENIYKEINEIDVYKVCGNDCLVRIVREDGKSKRICFITCYDKKEGERILKLSFKHLGENVIVVYANNK</sequence>
<dbReference type="GO" id="GO:0005829">
    <property type="term" value="C:cytosol"/>
    <property type="evidence" value="ECO:0007669"/>
    <property type="project" value="TreeGrafter"/>
</dbReference>
<proteinExistence type="predicted"/>
<organism evidence="7 8">
    <name type="scientific">Tubulinosema ratisbonensis</name>
    <dbReference type="NCBI Taxonomy" id="291195"/>
    <lineage>
        <taxon>Eukaryota</taxon>
        <taxon>Fungi</taxon>
        <taxon>Fungi incertae sedis</taxon>
        <taxon>Microsporidia</taxon>
        <taxon>Tubulinosematoidea</taxon>
        <taxon>Tubulinosematidae</taxon>
        <taxon>Tubulinosema</taxon>
    </lineage>
</organism>
<dbReference type="GO" id="GO:0005524">
    <property type="term" value="F:ATP binding"/>
    <property type="evidence" value="ECO:0007669"/>
    <property type="project" value="UniProtKB-KW"/>
</dbReference>
<dbReference type="Gene3D" id="3.40.50.300">
    <property type="entry name" value="P-loop containing nucleotide triphosphate hydrolases"/>
    <property type="match status" value="2"/>
</dbReference>
<dbReference type="VEuPathDB" id="MicrosporidiaDB:TUBRATIS_22790"/>
<keyword evidence="8" id="KW-1185">Reference proteome</keyword>
<dbReference type="AlphaFoldDB" id="A0A437AJM0"/>
<dbReference type="OrthoDB" id="1741334at2759"/>
<reference evidence="7 8" key="1">
    <citation type="submission" date="2018-10" db="EMBL/GenBank/DDBJ databases">
        <title>Draft genome sequence of the microsporidian Tubulinosema ratisbonensis.</title>
        <authorList>
            <person name="Polonais V."/>
            <person name="Peyretaillade E."/>
            <person name="Niehus S."/>
            <person name="Wawrzyniak I."/>
            <person name="Franchet A."/>
            <person name="Gaspin C."/>
            <person name="Reichstadt M."/>
            <person name="Belser C."/>
            <person name="Labadie K."/>
            <person name="Delbac F."/>
            <person name="Ferrandon D."/>
        </authorList>
    </citation>
    <scope>NUCLEOTIDE SEQUENCE [LARGE SCALE GENOMIC DNA]</scope>
    <source>
        <strain evidence="7 8">Franzen</strain>
    </source>
</reference>
<dbReference type="InterPro" id="IPR033756">
    <property type="entry name" value="YlxH/NBP35"/>
</dbReference>
<gene>
    <name evidence="7" type="ORF">TUBRATIS_22790</name>
</gene>
<evidence type="ECO:0000313" key="8">
    <source>
        <dbReference type="Proteomes" id="UP000282876"/>
    </source>
</evidence>
<dbReference type="SUPFAM" id="SSF52540">
    <property type="entry name" value="P-loop containing nucleoside triphosphate hydrolases"/>
    <property type="match status" value="1"/>
</dbReference>
<evidence type="ECO:0000313" key="7">
    <source>
        <dbReference type="EMBL" id="RVD91287.1"/>
    </source>
</evidence>
<dbReference type="GO" id="GO:0140663">
    <property type="term" value="F:ATP-dependent FeS chaperone activity"/>
    <property type="evidence" value="ECO:0007669"/>
    <property type="project" value="InterPro"/>
</dbReference>
<dbReference type="Pfam" id="PF10609">
    <property type="entry name" value="ParA"/>
    <property type="match status" value="2"/>
</dbReference>
<dbReference type="EMBL" id="RCSS01000581">
    <property type="protein sequence ID" value="RVD91287.1"/>
    <property type="molecule type" value="Genomic_DNA"/>
</dbReference>
<keyword evidence="2" id="KW-0547">Nucleotide-binding</keyword>
<dbReference type="PANTHER" id="PTHR23264">
    <property type="entry name" value="NUCLEOTIDE-BINDING PROTEIN NBP35 YEAST -RELATED"/>
    <property type="match status" value="1"/>
</dbReference>
<dbReference type="InterPro" id="IPR027417">
    <property type="entry name" value="P-loop_NTPase"/>
</dbReference>
<protein>
    <submittedName>
        <fullName evidence="7">Uncharacterized protein</fullName>
    </submittedName>
</protein>